<evidence type="ECO:0000313" key="12">
    <source>
        <dbReference type="Proteomes" id="UP000824125"/>
    </source>
</evidence>
<dbReference type="PANTHER" id="PTHR34388">
    <property type="entry name" value="DNA POLYMERASE III SUBUNIT DELTA"/>
    <property type="match status" value="1"/>
</dbReference>
<accession>A0A9D1MTE0</accession>
<dbReference type="InterPro" id="IPR010372">
    <property type="entry name" value="DNA_pol3_delta_N"/>
</dbReference>
<dbReference type="Gene3D" id="1.10.8.60">
    <property type="match status" value="1"/>
</dbReference>
<evidence type="ECO:0000259" key="9">
    <source>
        <dbReference type="Pfam" id="PF06144"/>
    </source>
</evidence>
<evidence type="ECO:0000256" key="6">
    <source>
        <dbReference type="ARBA" id="ARBA00022932"/>
    </source>
</evidence>
<keyword evidence="4 11" id="KW-0548">Nucleotidyltransferase</keyword>
<evidence type="ECO:0000256" key="2">
    <source>
        <dbReference type="ARBA" id="ARBA00017703"/>
    </source>
</evidence>
<dbReference type="InterPro" id="IPR048466">
    <property type="entry name" value="DNA_pol3_delta-like_C"/>
</dbReference>
<evidence type="ECO:0000259" key="10">
    <source>
        <dbReference type="Pfam" id="PF21694"/>
    </source>
</evidence>
<evidence type="ECO:0000256" key="8">
    <source>
        <dbReference type="ARBA" id="ARBA00049244"/>
    </source>
</evidence>
<dbReference type="InterPro" id="IPR005790">
    <property type="entry name" value="DNA_polIII_delta"/>
</dbReference>
<evidence type="ECO:0000256" key="7">
    <source>
        <dbReference type="ARBA" id="ARBA00034754"/>
    </source>
</evidence>
<comment type="catalytic activity">
    <reaction evidence="8">
        <text>DNA(n) + a 2'-deoxyribonucleoside 5'-triphosphate = DNA(n+1) + diphosphate</text>
        <dbReference type="Rhea" id="RHEA:22508"/>
        <dbReference type="Rhea" id="RHEA-COMP:17339"/>
        <dbReference type="Rhea" id="RHEA-COMP:17340"/>
        <dbReference type="ChEBI" id="CHEBI:33019"/>
        <dbReference type="ChEBI" id="CHEBI:61560"/>
        <dbReference type="ChEBI" id="CHEBI:173112"/>
        <dbReference type="EC" id="2.7.7.7"/>
    </reaction>
</comment>
<dbReference type="GO" id="GO:0009360">
    <property type="term" value="C:DNA polymerase III complex"/>
    <property type="evidence" value="ECO:0007669"/>
    <property type="project" value="InterPro"/>
</dbReference>
<dbReference type="EMBL" id="DVNM01000007">
    <property type="protein sequence ID" value="HIU68610.1"/>
    <property type="molecule type" value="Genomic_DNA"/>
</dbReference>
<evidence type="ECO:0000256" key="1">
    <source>
        <dbReference type="ARBA" id="ARBA00012417"/>
    </source>
</evidence>
<dbReference type="EC" id="2.7.7.7" evidence="1"/>
<keyword evidence="3 11" id="KW-0808">Transferase</keyword>
<proteinExistence type="inferred from homology"/>
<organism evidence="11 12">
    <name type="scientific">Candidatus Scybalenecus merdavium</name>
    <dbReference type="NCBI Taxonomy" id="2840939"/>
    <lineage>
        <taxon>Bacteria</taxon>
        <taxon>Bacillati</taxon>
        <taxon>Bacillota</taxon>
        <taxon>Clostridia</taxon>
        <taxon>Eubacteriales</taxon>
        <taxon>Oscillospiraceae</taxon>
        <taxon>Oscillospiraceae incertae sedis</taxon>
        <taxon>Candidatus Scybalenecus</taxon>
    </lineage>
</organism>
<gene>
    <name evidence="11" type="primary">holA</name>
    <name evidence="11" type="ORF">IAD23_01460</name>
</gene>
<comment type="similarity">
    <text evidence="7">Belongs to the DNA polymerase HolA subunit family.</text>
</comment>
<dbReference type="Proteomes" id="UP000824125">
    <property type="component" value="Unassembled WGS sequence"/>
</dbReference>
<reference evidence="11" key="1">
    <citation type="submission" date="2020-10" db="EMBL/GenBank/DDBJ databases">
        <authorList>
            <person name="Gilroy R."/>
        </authorList>
    </citation>
    <scope>NUCLEOTIDE SEQUENCE</scope>
    <source>
        <strain evidence="11">CHK176-6737</strain>
    </source>
</reference>
<sequence length="347" mass="38801">MGNITEKEFKDQLKAQQFAGAYLIYGEETYLKDRALAQLRAKVVAKEAREIDYRFFEGKSVSMDTVLRDCEILPMLGQYRLIVVGDYPFESSKEISELEAYLKDASPSTVLVFHYDAVDFDTKGSARFKNAFKVFSKHAACLKYDKKGERDLLRYITAYVERQGKKIAPGAASYFLASVGADLCTVFNELDKLCAYASAPEVTRSDVDAVCIKSLQARVYDISKAVLRGDYDGACRILNTLFEQREQPVIILSVIASCFVDMYRAKLARAGGHDLGEVLAAYNYRGREFALRNASRDSQAVSVEQLRDCMDILSAADMKLKSTAADARLVLDETLVRLMMTVKGAAR</sequence>
<dbReference type="GO" id="GO:0006261">
    <property type="term" value="P:DNA-templated DNA replication"/>
    <property type="evidence" value="ECO:0007669"/>
    <property type="project" value="TreeGrafter"/>
</dbReference>
<evidence type="ECO:0000313" key="11">
    <source>
        <dbReference type="EMBL" id="HIU68610.1"/>
    </source>
</evidence>
<dbReference type="SUPFAM" id="SSF52540">
    <property type="entry name" value="P-loop containing nucleoside triphosphate hydrolases"/>
    <property type="match status" value="1"/>
</dbReference>
<keyword evidence="6" id="KW-0239">DNA-directed DNA polymerase</keyword>
<evidence type="ECO:0000256" key="5">
    <source>
        <dbReference type="ARBA" id="ARBA00022705"/>
    </source>
</evidence>
<dbReference type="Pfam" id="PF06144">
    <property type="entry name" value="DNA_pol3_delta"/>
    <property type="match status" value="1"/>
</dbReference>
<dbReference type="GO" id="GO:0003887">
    <property type="term" value="F:DNA-directed DNA polymerase activity"/>
    <property type="evidence" value="ECO:0007669"/>
    <property type="project" value="UniProtKB-KW"/>
</dbReference>
<dbReference type="Gene3D" id="1.20.272.10">
    <property type="match status" value="1"/>
</dbReference>
<dbReference type="NCBIfam" id="TIGR01128">
    <property type="entry name" value="holA"/>
    <property type="match status" value="1"/>
</dbReference>
<dbReference type="AlphaFoldDB" id="A0A9D1MTE0"/>
<dbReference type="InterPro" id="IPR008921">
    <property type="entry name" value="DNA_pol3_clamp-load_cplx_C"/>
</dbReference>
<feature type="domain" description="DNA polymerase III delta N-terminal" evidence="9">
    <location>
        <begin position="22"/>
        <end position="142"/>
    </location>
</feature>
<reference evidence="11" key="2">
    <citation type="journal article" date="2021" name="PeerJ">
        <title>Extensive microbial diversity within the chicken gut microbiome revealed by metagenomics and culture.</title>
        <authorList>
            <person name="Gilroy R."/>
            <person name="Ravi A."/>
            <person name="Getino M."/>
            <person name="Pursley I."/>
            <person name="Horton D.L."/>
            <person name="Alikhan N.F."/>
            <person name="Baker D."/>
            <person name="Gharbi K."/>
            <person name="Hall N."/>
            <person name="Watson M."/>
            <person name="Adriaenssens E.M."/>
            <person name="Foster-Nyarko E."/>
            <person name="Jarju S."/>
            <person name="Secka A."/>
            <person name="Antonio M."/>
            <person name="Oren A."/>
            <person name="Chaudhuri R.R."/>
            <person name="La Ragione R."/>
            <person name="Hildebrand F."/>
            <person name="Pallen M.J."/>
        </authorList>
    </citation>
    <scope>NUCLEOTIDE SEQUENCE</scope>
    <source>
        <strain evidence="11">CHK176-6737</strain>
    </source>
</reference>
<keyword evidence="5" id="KW-0235">DNA replication</keyword>
<dbReference type="Pfam" id="PF21694">
    <property type="entry name" value="DNA_pol3_delta_C"/>
    <property type="match status" value="1"/>
</dbReference>
<evidence type="ECO:0000256" key="3">
    <source>
        <dbReference type="ARBA" id="ARBA00022679"/>
    </source>
</evidence>
<dbReference type="Gene3D" id="3.40.50.300">
    <property type="entry name" value="P-loop containing nucleotide triphosphate hydrolases"/>
    <property type="match status" value="1"/>
</dbReference>
<dbReference type="SUPFAM" id="SSF48019">
    <property type="entry name" value="post-AAA+ oligomerization domain-like"/>
    <property type="match status" value="1"/>
</dbReference>
<evidence type="ECO:0000256" key="4">
    <source>
        <dbReference type="ARBA" id="ARBA00022695"/>
    </source>
</evidence>
<name>A0A9D1MTE0_9FIRM</name>
<dbReference type="InterPro" id="IPR027417">
    <property type="entry name" value="P-loop_NTPase"/>
</dbReference>
<dbReference type="GO" id="GO:0003677">
    <property type="term" value="F:DNA binding"/>
    <property type="evidence" value="ECO:0007669"/>
    <property type="project" value="InterPro"/>
</dbReference>
<comment type="caution">
    <text evidence="11">The sequence shown here is derived from an EMBL/GenBank/DDBJ whole genome shotgun (WGS) entry which is preliminary data.</text>
</comment>
<dbReference type="PANTHER" id="PTHR34388:SF1">
    <property type="entry name" value="DNA POLYMERASE III SUBUNIT DELTA"/>
    <property type="match status" value="1"/>
</dbReference>
<feature type="domain" description="DNA polymerase III delta subunit-like C-terminal" evidence="10">
    <location>
        <begin position="217"/>
        <end position="337"/>
    </location>
</feature>
<protein>
    <recommendedName>
        <fullName evidence="2">DNA polymerase III subunit delta</fullName>
        <ecNumber evidence="1">2.7.7.7</ecNumber>
    </recommendedName>
</protein>